<evidence type="ECO:0000256" key="6">
    <source>
        <dbReference type="ARBA" id="ARBA00022840"/>
    </source>
</evidence>
<evidence type="ECO:0000313" key="11">
    <source>
        <dbReference type="EMBL" id="HIU64925.1"/>
    </source>
</evidence>
<protein>
    <submittedName>
        <fullName evidence="11">ABC transporter ATP-binding protein</fullName>
    </submittedName>
</protein>
<dbReference type="InterPro" id="IPR003439">
    <property type="entry name" value="ABC_transporter-like_ATP-bd"/>
</dbReference>
<gene>
    <name evidence="11" type="ORF">IAB06_07835</name>
</gene>
<keyword evidence="9" id="KW-0472">Membrane</keyword>
<reference evidence="11" key="1">
    <citation type="submission" date="2020-10" db="EMBL/GenBank/DDBJ databases">
        <authorList>
            <person name="Gilroy R."/>
        </authorList>
    </citation>
    <scope>NUCLEOTIDE SEQUENCE</scope>
    <source>
        <strain evidence="11">CHK160-1198</strain>
    </source>
</reference>
<keyword evidence="8" id="KW-0406">Ion transport</keyword>
<dbReference type="Pfam" id="PF00005">
    <property type="entry name" value="ABC_tran"/>
    <property type="match status" value="1"/>
</dbReference>
<accession>A0A9D1SM27</accession>
<dbReference type="AlphaFoldDB" id="A0A9D1SM27"/>
<keyword evidence="7" id="KW-0408">Iron</keyword>
<comment type="caution">
    <text evidence="11">The sequence shown here is derived from an EMBL/GenBank/DDBJ whole genome shotgun (WGS) entry which is preliminary data.</text>
</comment>
<evidence type="ECO:0000256" key="9">
    <source>
        <dbReference type="ARBA" id="ARBA00023136"/>
    </source>
</evidence>
<dbReference type="SUPFAM" id="SSF52540">
    <property type="entry name" value="P-loop containing nucleoside triphosphate hydrolases"/>
    <property type="match status" value="1"/>
</dbReference>
<dbReference type="PROSITE" id="PS50893">
    <property type="entry name" value="ABC_TRANSPORTER_2"/>
    <property type="match status" value="1"/>
</dbReference>
<keyword evidence="3" id="KW-1003">Cell membrane</keyword>
<dbReference type="CDD" id="cd03214">
    <property type="entry name" value="ABC_Iron-Siderophores_B12_Hemin"/>
    <property type="match status" value="1"/>
</dbReference>
<keyword evidence="6 11" id="KW-0067">ATP-binding</keyword>
<organism evidence="11 12">
    <name type="scientific">Candidatus Avacidaminococcus intestinavium</name>
    <dbReference type="NCBI Taxonomy" id="2840684"/>
    <lineage>
        <taxon>Bacteria</taxon>
        <taxon>Bacillati</taxon>
        <taxon>Bacillota</taxon>
        <taxon>Negativicutes</taxon>
        <taxon>Acidaminococcales</taxon>
        <taxon>Acidaminococcaceae</taxon>
        <taxon>Acidaminococcaceae incertae sedis</taxon>
        <taxon>Candidatus Avacidaminococcus</taxon>
    </lineage>
</organism>
<dbReference type="GO" id="GO:0006826">
    <property type="term" value="P:iron ion transport"/>
    <property type="evidence" value="ECO:0007669"/>
    <property type="project" value="UniProtKB-KW"/>
</dbReference>
<name>A0A9D1SM27_9FIRM</name>
<evidence type="ECO:0000256" key="4">
    <source>
        <dbReference type="ARBA" id="ARBA00022496"/>
    </source>
</evidence>
<dbReference type="InterPro" id="IPR051535">
    <property type="entry name" value="Siderophore_ABC-ATPase"/>
</dbReference>
<dbReference type="GO" id="GO:0005524">
    <property type="term" value="F:ATP binding"/>
    <property type="evidence" value="ECO:0007669"/>
    <property type="project" value="UniProtKB-KW"/>
</dbReference>
<evidence type="ECO:0000256" key="1">
    <source>
        <dbReference type="ARBA" id="ARBA00004202"/>
    </source>
</evidence>
<dbReference type="Gene3D" id="3.40.50.300">
    <property type="entry name" value="P-loop containing nucleotide triphosphate hydrolases"/>
    <property type="match status" value="1"/>
</dbReference>
<dbReference type="PROSITE" id="PS00211">
    <property type="entry name" value="ABC_TRANSPORTER_1"/>
    <property type="match status" value="1"/>
</dbReference>
<evidence type="ECO:0000256" key="8">
    <source>
        <dbReference type="ARBA" id="ARBA00023065"/>
    </source>
</evidence>
<evidence type="ECO:0000259" key="10">
    <source>
        <dbReference type="PROSITE" id="PS50893"/>
    </source>
</evidence>
<dbReference type="InterPro" id="IPR003593">
    <property type="entry name" value="AAA+_ATPase"/>
</dbReference>
<evidence type="ECO:0000256" key="5">
    <source>
        <dbReference type="ARBA" id="ARBA00022741"/>
    </source>
</evidence>
<evidence type="ECO:0000256" key="2">
    <source>
        <dbReference type="ARBA" id="ARBA00022448"/>
    </source>
</evidence>
<evidence type="ECO:0000256" key="7">
    <source>
        <dbReference type="ARBA" id="ARBA00023004"/>
    </source>
</evidence>
<evidence type="ECO:0000313" key="12">
    <source>
        <dbReference type="Proteomes" id="UP000824099"/>
    </source>
</evidence>
<dbReference type="InterPro" id="IPR017871">
    <property type="entry name" value="ABC_transporter-like_CS"/>
</dbReference>
<keyword evidence="4" id="KW-0410">Iron transport</keyword>
<sequence>MEVKLQAERLVFGYKDKIILENISLDFLKPEIVSIIGPNGSGKSTLLKTLCKLLTPTQGTVYLNGKDIQAYQPKALAKTISVLPQSPRAPGDMTIRDLATFGRMPYQSFLAELSSEDGKAVDDALAFTELTHMQFRRLDTLSGGERQRAWLAMALAQNPRVLLLDEPTTYLDIHHQLELMELIGHLHRERQLTIIMVLHDLNHAARYSQRLVAVKGGKIIADGTVETVFTETVLERLYNVKAVVTTLKQGAKSYPLCFPYTTTEHF</sequence>
<dbReference type="SMART" id="SM00382">
    <property type="entry name" value="AAA"/>
    <property type="match status" value="1"/>
</dbReference>
<dbReference type="EMBL" id="DVNI01000134">
    <property type="protein sequence ID" value="HIU64925.1"/>
    <property type="molecule type" value="Genomic_DNA"/>
</dbReference>
<dbReference type="InterPro" id="IPR027417">
    <property type="entry name" value="P-loop_NTPase"/>
</dbReference>
<dbReference type="PANTHER" id="PTHR42771:SF2">
    <property type="entry name" value="IRON(3+)-HYDROXAMATE IMPORT ATP-BINDING PROTEIN FHUC"/>
    <property type="match status" value="1"/>
</dbReference>
<reference evidence="11" key="2">
    <citation type="journal article" date="2021" name="PeerJ">
        <title>Extensive microbial diversity within the chicken gut microbiome revealed by metagenomics and culture.</title>
        <authorList>
            <person name="Gilroy R."/>
            <person name="Ravi A."/>
            <person name="Getino M."/>
            <person name="Pursley I."/>
            <person name="Horton D.L."/>
            <person name="Alikhan N.F."/>
            <person name="Baker D."/>
            <person name="Gharbi K."/>
            <person name="Hall N."/>
            <person name="Watson M."/>
            <person name="Adriaenssens E.M."/>
            <person name="Foster-Nyarko E."/>
            <person name="Jarju S."/>
            <person name="Secka A."/>
            <person name="Antonio M."/>
            <person name="Oren A."/>
            <person name="Chaudhuri R.R."/>
            <person name="La Ragione R."/>
            <person name="Hildebrand F."/>
            <person name="Pallen M.J."/>
        </authorList>
    </citation>
    <scope>NUCLEOTIDE SEQUENCE</scope>
    <source>
        <strain evidence="11">CHK160-1198</strain>
    </source>
</reference>
<dbReference type="Proteomes" id="UP000824099">
    <property type="component" value="Unassembled WGS sequence"/>
</dbReference>
<feature type="domain" description="ABC transporter" evidence="10">
    <location>
        <begin position="5"/>
        <end position="241"/>
    </location>
</feature>
<comment type="subcellular location">
    <subcellularLocation>
        <location evidence="1">Cell membrane</location>
        <topology evidence="1">Peripheral membrane protein</topology>
    </subcellularLocation>
</comment>
<keyword evidence="2" id="KW-0813">Transport</keyword>
<dbReference type="GO" id="GO:0016887">
    <property type="term" value="F:ATP hydrolysis activity"/>
    <property type="evidence" value="ECO:0007669"/>
    <property type="project" value="InterPro"/>
</dbReference>
<evidence type="ECO:0000256" key="3">
    <source>
        <dbReference type="ARBA" id="ARBA00022475"/>
    </source>
</evidence>
<proteinExistence type="predicted"/>
<dbReference type="FunFam" id="3.40.50.300:FF:000134">
    <property type="entry name" value="Iron-enterobactin ABC transporter ATP-binding protein"/>
    <property type="match status" value="1"/>
</dbReference>
<dbReference type="GO" id="GO:0005886">
    <property type="term" value="C:plasma membrane"/>
    <property type="evidence" value="ECO:0007669"/>
    <property type="project" value="UniProtKB-SubCell"/>
</dbReference>
<keyword evidence="5" id="KW-0547">Nucleotide-binding</keyword>
<dbReference type="PANTHER" id="PTHR42771">
    <property type="entry name" value="IRON(3+)-HYDROXAMATE IMPORT ATP-BINDING PROTEIN FHUC"/>
    <property type="match status" value="1"/>
</dbReference>